<dbReference type="AlphaFoldDB" id="A0AAP0AVD7"/>
<keyword evidence="2" id="KW-1185">Reference proteome</keyword>
<protein>
    <submittedName>
        <fullName evidence="1">Uncharacterized protein</fullName>
    </submittedName>
</protein>
<evidence type="ECO:0000313" key="2">
    <source>
        <dbReference type="Proteomes" id="UP001418222"/>
    </source>
</evidence>
<reference evidence="1 2" key="1">
    <citation type="journal article" date="2022" name="Nat. Plants">
        <title>Genomes of leafy and leafless Platanthera orchids illuminate the evolution of mycoheterotrophy.</title>
        <authorList>
            <person name="Li M.H."/>
            <person name="Liu K.W."/>
            <person name="Li Z."/>
            <person name="Lu H.C."/>
            <person name="Ye Q.L."/>
            <person name="Zhang D."/>
            <person name="Wang J.Y."/>
            <person name="Li Y.F."/>
            <person name="Zhong Z.M."/>
            <person name="Liu X."/>
            <person name="Yu X."/>
            <person name="Liu D.K."/>
            <person name="Tu X.D."/>
            <person name="Liu B."/>
            <person name="Hao Y."/>
            <person name="Liao X.Y."/>
            <person name="Jiang Y.T."/>
            <person name="Sun W.H."/>
            <person name="Chen J."/>
            <person name="Chen Y.Q."/>
            <person name="Ai Y."/>
            <person name="Zhai J.W."/>
            <person name="Wu S.S."/>
            <person name="Zhou Z."/>
            <person name="Hsiao Y.Y."/>
            <person name="Wu W.L."/>
            <person name="Chen Y.Y."/>
            <person name="Lin Y.F."/>
            <person name="Hsu J.L."/>
            <person name="Li C.Y."/>
            <person name="Wang Z.W."/>
            <person name="Zhao X."/>
            <person name="Zhong W.Y."/>
            <person name="Ma X.K."/>
            <person name="Ma L."/>
            <person name="Huang J."/>
            <person name="Chen G.Z."/>
            <person name="Huang M.Z."/>
            <person name="Huang L."/>
            <person name="Peng D.H."/>
            <person name="Luo Y.B."/>
            <person name="Zou S.Q."/>
            <person name="Chen S.P."/>
            <person name="Lan S."/>
            <person name="Tsai W.C."/>
            <person name="Van de Peer Y."/>
            <person name="Liu Z.J."/>
        </authorList>
    </citation>
    <scope>NUCLEOTIDE SEQUENCE [LARGE SCALE GENOMIC DNA]</scope>
    <source>
        <strain evidence="1">Lor287</strain>
    </source>
</reference>
<dbReference type="PANTHER" id="PTHR35750">
    <property type="entry name" value="PHOSPHOLIPID HYDROPEROXIDE GLUTATHIONE PEROXIDASE"/>
    <property type="match status" value="1"/>
</dbReference>
<name>A0AAP0AVD7_9ASPA</name>
<dbReference type="PANTHER" id="PTHR35750:SF1">
    <property type="entry name" value="PHOSPHOLIPID HYDROPEROXIDE GLUTATHIONE PEROXIDASE"/>
    <property type="match status" value="1"/>
</dbReference>
<gene>
    <name evidence="1" type="ORF">KSP39_PZI022800</name>
</gene>
<proteinExistence type="predicted"/>
<sequence length="82" mass="8699">MGFFRRIGTILGFSKDDGHAVVEEIEGKVSESTQPLPARRFSVQVPVAAEKPSPGPVVVPCTLGEGGVQVRPFSFYPASVPS</sequence>
<dbReference type="EMBL" id="JBBWWQ010000020">
    <property type="protein sequence ID" value="KAK8916447.1"/>
    <property type="molecule type" value="Genomic_DNA"/>
</dbReference>
<evidence type="ECO:0000313" key="1">
    <source>
        <dbReference type="EMBL" id="KAK8916447.1"/>
    </source>
</evidence>
<dbReference type="Proteomes" id="UP001418222">
    <property type="component" value="Unassembled WGS sequence"/>
</dbReference>
<organism evidence="1 2">
    <name type="scientific">Platanthera zijinensis</name>
    <dbReference type="NCBI Taxonomy" id="2320716"/>
    <lineage>
        <taxon>Eukaryota</taxon>
        <taxon>Viridiplantae</taxon>
        <taxon>Streptophyta</taxon>
        <taxon>Embryophyta</taxon>
        <taxon>Tracheophyta</taxon>
        <taxon>Spermatophyta</taxon>
        <taxon>Magnoliopsida</taxon>
        <taxon>Liliopsida</taxon>
        <taxon>Asparagales</taxon>
        <taxon>Orchidaceae</taxon>
        <taxon>Orchidoideae</taxon>
        <taxon>Orchideae</taxon>
        <taxon>Orchidinae</taxon>
        <taxon>Platanthera</taxon>
    </lineage>
</organism>
<comment type="caution">
    <text evidence="1">The sequence shown here is derived from an EMBL/GenBank/DDBJ whole genome shotgun (WGS) entry which is preliminary data.</text>
</comment>
<accession>A0AAP0AVD7</accession>